<dbReference type="Gene3D" id="3.10.310.30">
    <property type="match status" value="1"/>
</dbReference>
<organism evidence="2 3">
    <name type="scientific">Candidatus Brennerbacteria bacterium CG11_big_fil_rev_8_21_14_0_20_43_10</name>
    <dbReference type="NCBI Taxonomy" id="1974523"/>
    <lineage>
        <taxon>Bacteria</taxon>
        <taxon>Candidatus Brenneribacteriota</taxon>
    </lineage>
</organism>
<dbReference type="PANTHER" id="PTHR46922:SF4">
    <property type="entry name" value="DHHA1 DOMAIN PROTEIN"/>
    <property type="match status" value="1"/>
</dbReference>
<comment type="caution">
    <text evidence="2">The sequence shown here is derived from an EMBL/GenBank/DDBJ whole genome shotgun (WGS) entry which is preliminary data.</text>
</comment>
<dbReference type="AlphaFoldDB" id="A0A2H0PWF3"/>
<dbReference type="InterPro" id="IPR001667">
    <property type="entry name" value="DDH_dom"/>
</dbReference>
<dbReference type="InterPro" id="IPR038763">
    <property type="entry name" value="DHH_sf"/>
</dbReference>
<protein>
    <recommendedName>
        <fullName evidence="1">DDH domain-containing protein</fullName>
    </recommendedName>
</protein>
<evidence type="ECO:0000313" key="2">
    <source>
        <dbReference type="EMBL" id="PIR26054.1"/>
    </source>
</evidence>
<feature type="domain" description="DDH" evidence="1">
    <location>
        <begin position="14"/>
        <end position="97"/>
    </location>
</feature>
<dbReference type="Pfam" id="PF01368">
    <property type="entry name" value="DHH"/>
    <property type="match status" value="1"/>
</dbReference>
<dbReference type="PANTHER" id="PTHR46922">
    <property type="entry name" value="DHHA1 DOMAIN PROTEIN"/>
    <property type="match status" value="1"/>
</dbReference>
<dbReference type="Proteomes" id="UP000236846">
    <property type="component" value="Unassembled WGS sequence"/>
</dbReference>
<dbReference type="EMBL" id="PCXE01000043">
    <property type="protein sequence ID" value="PIR26054.1"/>
    <property type="molecule type" value="Genomic_DNA"/>
</dbReference>
<accession>A0A2H0PWF3</accession>
<name>A0A2H0PWF3_9BACT</name>
<dbReference type="SUPFAM" id="SSF64182">
    <property type="entry name" value="DHH phosphoesterases"/>
    <property type="match status" value="1"/>
</dbReference>
<evidence type="ECO:0000259" key="1">
    <source>
        <dbReference type="Pfam" id="PF01368"/>
    </source>
</evidence>
<gene>
    <name evidence="2" type="ORF">COV41_02390</name>
</gene>
<evidence type="ECO:0000313" key="3">
    <source>
        <dbReference type="Proteomes" id="UP000236846"/>
    </source>
</evidence>
<sequence length="296" mass="34187">MKMRKKTCSKDNKKIVVFYHDDHDGFGAAWAAWKKFKNRARYIPIDHPTHFQDIKRYNLSGTEIYFLDICLNKEDMEHVRRITSRVIVIDHHISKKDVTASFPGSVFDIGHSGAFLAWKYFHPRVKMPKIIKYVQDIDLWQWKLRGTEALFVALPWTFKFNHWNKLARILENKRLVIKYIRMGTIMLQYKTQIIDAIIKDADEVRIGNIRAFAVNAPSIIHSEVGNALTKKLNGVHVGISFRVMNHGAFLYIFLCSDGVVDVSKIAQKYGGGGHKKAAAFVWPLRKPLPFTFVGNK</sequence>
<reference evidence="2 3" key="1">
    <citation type="submission" date="2017-09" db="EMBL/GenBank/DDBJ databases">
        <title>Depth-based differentiation of microbial function through sediment-hosted aquifers and enrichment of novel symbionts in the deep terrestrial subsurface.</title>
        <authorList>
            <person name="Probst A.J."/>
            <person name="Ladd B."/>
            <person name="Jarett J.K."/>
            <person name="Geller-Mcgrath D.E."/>
            <person name="Sieber C.M."/>
            <person name="Emerson J.B."/>
            <person name="Anantharaman K."/>
            <person name="Thomas B.C."/>
            <person name="Malmstrom R."/>
            <person name="Stieglmeier M."/>
            <person name="Klingl A."/>
            <person name="Woyke T."/>
            <person name="Ryan C.M."/>
            <person name="Banfield J.F."/>
        </authorList>
    </citation>
    <scope>NUCLEOTIDE SEQUENCE [LARGE SCALE GENOMIC DNA]</scope>
    <source>
        <strain evidence="2">CG11_big_fil_rev_8_21_14_0_20_43_10</strain>
    </source>
</reference>
<proteinExistence type="predicted"/>